<dbReference type="PROSITE" id="PS51007">
    <property type="entry name" value="CYTC"/>
    <property type="match status" value="1"/>
</dbReference>
<keyword evidence="8" id="KW-1185">Reference proteome</keyword>
<dbReference type="SUPFAM" id="SSF46626">
    <property type="entry name" value="Cytochrome c"/>
    <property type="match status" value="1"/>
</dbReference>
<dbReference type="PANTHER" id="PTHR33546">
    <property type="entry name" value="LARGE, MULTIFUNCTIONAL SECRETED PROTEIN-RELATED"/>
    <property type="match status" value="1"/>
</dbReference>
<keyword evidence="2 4" id="KW-0479">Metal-binding</keyword>
<gene>
    <name evidence="7" type="ORF">SAMN03080598_03023</name>
</gene>
<dbReference type="InterPro" id="IPR036909">
    <property type="entry name" value="Cyt_c-like_dom_sf"/>
</dbReference>
<feature type="chain" id="PRO_5009290635" evidence="5">
    <location>
        <begin position="33"/>
        <end position="532"/>
    </location>
</feature>
<dbReference type="InterPro" id="IPR009056">
    <property type="entry name" value="Cyt_c-like_dom"/>
</dbReference>
<dbReference type="STRING" id="1120964.GCA_001313265_03441"/>
<dbReference type="InterPro" id="IPR013427">
    <property type="entry name" value="Haem-bd_dom_put"/>
</dbReference>
<reference evidence="8" key="1">
    <citation type="submission" date="2016-10" db="EMBL/GenBank/DDBJ databases">
        <authorList>
            <person name="Varghese N."/>
            <person name="Submissions S."/>
        </authorList>
    </citation>
    <scope>NUCLEOTIDE SEQUENCE [LARGE SCALE GENOMIC DNA]</scope>
    <source>
        <strain evidence="8">DSM 17298</strain>
    </source>
</reference>
<dbReference type="InterPro" id="IPR011041">
    <property type="entry name" value="Quinoprot_gluc/sorb_DH_b-prop"/>
</dbReference>
<keyword evidence="5" id="KW-0732">Signal</keyword>
<dbReference type="PROSITE" id="PS51257">
    <property type="entry name" value="PROKAR_LIPOPROTEIN"/>
    <property type="match status" value="1"/>
</dbReference>
<evidence type="ECO:0000256" key="2">
    <source>
        <dbReference type="ARBA" id="ARBA00022723"/>
    </source>
</evidence>
<evidence type="ECO:0000256" key="5">
    <source>
        <dbReference type="SAM" id="SignalP"/>
    </source>
</evidence>
<dbReference type="RefSeq" id="WP_103925656.1">
    <property type="nucleotide sequence ID" value="NZ_FNVR01000019.1"/>
</dbReference>
<name>A0A1H5YJZ6_9BACT</name>
<evidence type="ECO:0000256" key="1">
    <source>
        <dbReference type="ARBA" id="ARBA00022617"/>
    </source>
</evidence>
<dbReference type="PANTHER" id="PTHR33546:SF1">
    <property type="entry name" value="LARGE, MULTIFUNCTIONAL SECRETED PROTEIN"/>
    <property type="match status" value="1"/>
</dbReference>
<evidence type="ECO:0000259" key="6">
    <source>
        <dbReference type="PROSITE" id="PS51007"/>
    </source>
</evidence>
<dbReference type="GO" id="GO:0046872">
    <property type="term" value="F:metal ion binding"/>
    <property type="evidence" value="ECO:0007669"/>
    <property type="project" value="UniProtKB-KW"/>
</dbReference>
<evidence type="ECO:0000313" key="7">
    <source>
        <dbReference type="EMBL" id="SEG23696.1"/>
    </source>
</evidence>
<keyword evidence="1 4" id="KW-0349">Heme</keyword>
<dbReference type="SUPFAM" id="SSF50952">
    <property type="entry name" value="Soluble quinoprotein glucose dehydrogenase"/>
    <property type="match status" value="1"/>
</dbReference>
<dbReference type="InterPro" id="IPR011042">
    <property type="entry name" value="6-blade_b-propeller_TolB-like"/>
</dbReference>
<proteinExistence type="predicted"/>
<dbReference type="Proteomes" id="UP000236736">
    <property type="component" value="Unassembled WGS sequence"/>
</dbReference>
<keyword evidence="3 4" id="KW-0408">Iron</keyword>
<dbReference type="Pfam" id="PF00034">
    <property type="entry name" value="Cytochrom_C"/>
    <property type="match status" value="1"/>
</dbReference>
<evidence type="ECO:0000256" key="4">
    <source>
        <dbReference type="PROSITE-ProRule" id="PRU00433"/>
    </source>
</evidence>
<feature type="domain" description="Cytochrome c" evidence="6">
    <location>
        <begin position="398"/>
        <end position="532"/>
    </location>
</feature>
<sequence length="532" mass="58502">MHHIFTRSPQLLLQAFLAISLTVGCASPPANYSEYEDSTAPVYGPYRLIKLPIQKGVTILNPIQIALSPSGDLFGANQSGEIYTLIDSDGDGVEDEARLFADLNELGLRSPAGLEFRGDSVYVGTSSEIRIFLDRNKDGKSDTSWTFFDKIPVSEHPYEWSSALNFGPDGWLYFVLTTDSWNPGASPDSLGLRGSMVKVSPDGTSFDIVATGIRSVHGMDFNADRDLFFADNKGGGNATEELNILQVGQFYGHNPRKYEGKFDVAVPPVFSLEHELAPSGLEFNSLENDFGGSAGSLFVAFYGPSERWNRGGVARVTIQKTSVGYEYKELPVVDIPKLSDLTFGKDGSLYLAQHGISDYWYNPTEVKTGGFYKLIHDPSREGKHLTKREIKEESFPEASLEKGRELFALRACSACHSIDGETDLIGPNLNGVGREFSQEELLEEINAPSNRIKASMIATKITLNDGKVLLGRVVYSDADQISIMLVGNHTVQVKKSDIEKTEEELKSLMYENLLAGLSPSEIQDLLNYLSSL</sequence>
<dbReference type="AlphaFoldDB" id="A0A1H5YJZ6"/>
<feature type="signal peptide" evidence="5">
    <location>
        <begin position="1"/>
        <end position="32"/>
    </location>
</feature>
<dbReference type="NCBIfam" id="TIGR02603">
    <property type="entry name" value="CxxCH_TIGR02603"/>
    <property type="match status" value="1"/>
</dbReference>
<evidence type="ECO:0000256" key="3">
    <source>
        <dbReference type="ARBA" id="ARBA00023004"/>
    </source>
</evidence>
<dbReference type="Pfam" id="PF23500">
    <property type="entry name" value="DUF7133"/>
    <property type="match status" value="1"/>
</dbReference>
<dbReference type="EMBL" id="FNVR01000019">
    <property type="protein sequence ID" value="SEG23696.1"/>
    <property type="molecule type" value="Genomic_DNA"/>
</dbReference>
<dbReference type="OrthoDB" id="9811395at2"/>
<protein>
    <submittedName>
        <fullName evidence="7">Putative heme-binding domain-containing protein</fullName>
    </submittedName>
</protein>
<dbReference type="Gene3D" id="1.10.760.10">
    <property type="entry name" value="Cytochrome c-like domain"/>
    <property type="match status" value="1"/>
</dbReference>
<dbReference type="GO" id="GO:0009055">
    <property type="term" value="F:electron transfer activity"/>
    <property type="evidence" value="ECO:0007669"/>
    <property type="project" value="InterPro"/>
</dbReference>
<dbReference type="GO" id="GO:0020037">
    <property type="term" value="F:heme binding"/>
    <property type="evidence" value="ECO:0007669"/>
    <property type="project" value="InterPro"/>
</dbReference>
<dbReference type="InterPro" id="IPR055557">
    <property type="entry name" value="DUF7133"/>
</dbReference>
<evidence type="ECO:0000313" key="8">
    <source>
        <dbReference type="Proteomes" id="UP000236736"/>
    </source>
</evidence>
<dbReference type="Gene3D" id="2.120.10.30">
    <property type="entry name" value="TolB, C-terminal domain"/>
    <property type="match status" value="1"/>
</dbReference>
<organism evidence="7 8">
    <name type="scientific">Algoriphagus boritolerans DSM 17298 = JCM 18970</name>
    <dbReference type="NCBI Taxonomy" id="1120964"/>
    <lineage>
        <taxon>Bacteria</taxon>
        <taxon>Pseudomonadati</taxon>
        <taxon>Bacteroidota</taxon>
        <taxon>Cytophagia</taxon>
        <taxon>Cytophagales</taxon>
        <taxon>Cyclobacteriaceae</taxon>
        <taxon>Algoriphagus</taxon>
    </lineage>
</organism>
<accession>A0A1H5YJZ6</accession>